<organism evidence="1 2">
    <name type="scientific">Saccharomonospora amisosensis</name>
    <dbReference type="NCBI Taxonomy" id="1128677"/>
    <lineage>
        <taxon>Bacteria</taxon>
        <taxon>Bacillati</taxon>
        <taxon>Actinomycetota</taxon>
        <taxon>Actinomycetes</taxon>
        <taxon>Pseudonocardiales</taxon>
        <taxon>Pseudonocardiaceae</taxon>
        <taxon>Saccharomonospora</taxon>
    </lineage>
</organism>
<name>A0A7X5ZT27_9PSEU</name>
<accession>A0A7X5ZT27</accession>
<dbReference type="AlphaFoldDB" id="A0A7X5ZT27"/>
<reference evidence="1 2" key="1">
    <citation type="submission" date="2020-03" db="EMBL/GenBank/DDBJ databases">
        <title>Sequencing the genomes of 1000 actinobacteria strains.</title>
        <authorList>
            <person name="Klenk H.-P."/>
        </authorList>
    </citation>
    <scope>NUCLEOTIDE SEQUENCE [LARGE SCALE GENOMIC DNA]</scope>
    <source>
        <strain evidence="1 2">DSM 45685</strain>
    </source>
</reference>
<evidence type="ECO:0000313" key="1">
    <source>
        <dbReference type="EMBL" id="NIJ14517.1"/>
    </source>
</evidence>
<protein>
    <submittedName>
        <fullName evidence="1">Tetratricopeptide (TPR) repeat protein</fullName>
    </submittedName>
</protein>
<proteinExistence type="predicted"/>
<keyword evidence="2" id="KW-1185">Reference proteome</keyword>
<dbReference type="RefSeq" id="WP_208416923.1">
    <property type="nucleotide sequence ID" value="NZ_JAAOYM010000002.1"/>
</dbReference>
<comment type="caution">
    <text evidence="1">The sequence shown here is derived from an EMBL/GenBank/DDBJ whole genome shotgun (WGS) entry which is preliminary data.</text>
</comment>
<evidence type="ECO:0000313" key="2">
    <source>
        <dbReference type="Proteomes" id="UP000545493"/>
    </source>
</evidence>
<dbReference type="Proteomes" id="UP000545493">
    <property type="component" value="Unassembled WGS sequence"/>
</dbReference>
<gene>
    <name evidence="1" type="ORF">FHU38_004918</name>
</gene>
<dbReference type="EMBL" id="JAAOYM010000002">
    <property type="protein sequence ID" value="NIJ14517.1"/>
    <property type="molecule type" value="Genomic_DNA"/>
</dbReference>
<sequence>MKREGLRKRYAEVAGTDLSERQAYRWVAGEVATMPYPHAQAALEQLFGEPASRLLGQPYGLGAIAAPPEAHMSTRRGNQRDDWQGQLVAQAAERARDFSTRTEATTVGTETLDQLADDVRRLTVAYQQQPLDELLSDITATQARAFGLLEGHQRPDQARELYLLVGVSSGLVAKASHDLGAPHDAMTHARAAYSAADNAGHDGLRALVRGLQALIAYWSGQLSESVRYAQRGADFAARTRGTSAVWLAASEARSLAAQGNLAEARAAIDRATEARERAYRDELDELGGLCTFNRPRQLYYAADALAWAGADEAEHAESVAGEALAAYTHAPDVDRAFGDEAGTRCALAIARIHRGQLEGAAEAVAPVLELPPAKRIHDVVTSVEQVSRALVGVEGGRTAAELSEHLHTFTSERIALPS</sequence>